<proteinExistence type="predicted"/>
<evidence type="ECO:0000313" key="2">
    <source>
        <dbReference type="Proteomes" id="UP001259587"/>
    </source>
</evidence>
<organism evidence="1 2">
    <name type="scientific">Pseudomonas hunanensis</name>
    <dbReference type="NCBI Taxonomy" id="1247546"/>
    <lineage>
        <taxon>Bacteria</taxon>
        <taxon>Pseudomonadati</taxon>
        <taxon>Pseudomonadota</taxon>
        <taxon>Gammaproteobacteria</taxon>
        <taxon>Pseudomonadales</taxon>
        <taxon>Pseudomonadaceae</taxon>
        <taxon>Pseudomonas</taxon>
    </lineage>
</organism>
<protein>
    <submittedName>
        <fullName evidence="1">Uncharacterized protein</fullName>
    </submittedName>
</protein>
<comment type="caution">
    <text evidence="1">The sequence shown here is derived from an EMBL/GenBank/DDBJ whole genome shotgun (WGS) entry which is preliminary data.</text>
</comment>
<accession>A0ACC6K788</accession>
<reference evidence="1" key="1">
    <citation type="submission" date="2023-07" db="EMBL/GenBank/DDBJ databases">
        <title>Sorghum-associated microbial communities from plants grown in Nebraska, USA.</title>
        <authorList>
            <person name="Schachtman D."/>
        </authorList>
    </citation>
    <scope>NUCLEOTIDE SEQUENCE</scope>
    <source>
        <strain evidence="1">BE56</strain>
    </source>
</reference>
<name>A0ACC6K788_9PSED</name>
<dbReference type="Proteomes" id="UP001259587">
    <property type="component" value="Unassembled WGS sequence"/>
</dbReference>
<gene>
    <name evidence="1" type="ORF">J2W83_003894</name>
</gene>
<keyword evidence="2" id="KW-1185">Reference proteome</keyword>
<evidence type="ECO:0000313" key="1">
    <source>
        <dbReference type="EMBL" id="MDR6714273.1"/>
    </source>
</evidence>
<dbReference type="EMBL" id="JAVDTH010000026">
    <property type="protein sequence ID" value="MDR6714273.1"/>
    <property type="molecule type" value="Genomic_DNA"/>
</dbReference>
<sequence length="309" mass="35098">MIISISDVWATALDDHARFLEGAITKGLAKLGTSIVEGEVAKFVLDNRRSIVYGQPAELAQCILNFMSVFSGPLLRACAVEKMKKVFDYDSFSAKSTRPWTAYHLCLQAQYKVCCYCHVVATGTCLPDEKTKGYRPPIDHYYGKAEYPFLALSLFNFIPCCEKCNGPQMKGEIDFSETPHLNPLFDEESIEFSLEPARAGTGKLAEYATLNLPSEEYRLLLAPVKNHAISKTSIRTFQLKSRYADYSEQAYHLARRLRGLSTRRKFYEDELEFRVELADQLEFRPENYKGTPYGKARICLARQFGINIT</sequence>